<organism evidence="1 2">
    <name type="scientific">Andreprevotia lacus DSM 23236</name>
    <dbReference type="NCBI Taxonomy" id="1121001"/>
    <lineage>
        <taxon>Bacteria</taxon>
        <taxon>Pseudomonadati</taxon>
        <taxon>Pseudomonadota</taxon>
        <taxon>Betaproteobacteria</taxon>
        <taxon>Neisseriales</taxon>
        <taxon>Chitinibacteraceae</taxon>
        <taxon>Andreprevotia</taxon>
    </lineage>
</organism>
<sequence>MKPPSFGMPSYPWLRELSRRDLELLDQGLCELLNSKPGAFSLFQAHTMRNAIQCVLLDKHFADHKAA</sequence>
<dbReference type="AlphaFoldDB" id="A0A1W1XEM3"/>
<dbReference type="RefSeq" id="WP_139798690.1">
    <property type="nucleotide sequence ID" value="NZ_FWXD01000006.1"/>
</dbReference>
<dbReference type="EMBL" id="FWXD01000006">
    <property type="protein sequence ID" value="SMC21941.1"/>
    <property type="molecule type" value="Genomic_DNA"/>
</dbReference>
<dbReference type="Proteomes" id="UP000192761">
    <property type="component" value="Unassembled WGS sequence"/>
</dbReference>
<name>A0A1W1XEM3_9NEIS</name>
<evidence type="ECO:0000313" key="2">
    <source>
        <dbReference type="Proteomes" id="UP000192761"/>
    </source>
</evidence>
<proteinExistence type="predicted"/>
<evidence type="ECO:0000313" key="1">
    <source>
        <dbReference type="EMBL" id="SMC21941.1"/>
    </source>
</evidence>
<protein>
    <submittedName>
        <fullName evidence="1">Uncharacterized protein</fullName>
    </submittedName>
</protein>
<reference evidence="1 2" key="1">
    <citation type="submission" date="2017-04" db="EMBL/GenBank/DDBJ databases">
        <authorList>
            <person name="Afonso C.L."/>
            <person name="Miller P.J."/>
            <person name="Scott M.A."/>
            <person name="Spackman E."/>
            <person name="Goraichik I."/>
            <person name="Dimitrov K.M."/>
            <person name="Suarez D.L."/>
            <person name="Swayne D.E."/>
        </authorList>
    </citation>
    <scope>NUCLEOTIDE SEQUENCE [LARGE SCALE GENOMIC DNA]</scope>
    <source>
        <strain evidence="1 2">DSM 23236</strain>
    </source>
</reference>
<dbReference type="OrthoDB" id="8595248at2"/>
<accession>A0A1W1XEM3</accession>
<gene>
    <name evidence="1" type="ORF">SAMN02745857_01289</name>
</gene>
<keyword evidence="2" id="KW-1185">Reference proteome</keyword>